<keyword evidence="9" id="KW-1185">Reference proteome</keyword>
<comment type="function">
    <text evidence="5">Part of the ABC transporter complex HmuTUV involved in hemin import. Responsible for energy coupling to the transport system.</text>
</comment>
<name>A0ABX5IYD4_9GAMM</name>
<dbReference type="Gene3D" id="3.40.50.300">
    <property type="entry name" value="P-loop containing nucleotide triphosphate hydrolases"/>
    <property type="match status" value="1"/>
</dbReference>
<dbReference type="InterPro" id="IPR003593">
    <property type="entry name" value="AAA+_ATPase"/>
</dbReference>
<evidence type="ECO:0000256" key="4">
    <source>
        <dbReference type="ARBA" id="ARBA00022967"/>
    </source>
</evidence>
<dbReference type="PROSITE" id="PS00211">
    <property type="entry name" value="ABC_TRANSPORTER_1"/>
    <property type="match status" value="1"/>
</dbReference>
<dbReference type="PANTHER" id="PTHR42794">
    <property type="entry name" value="HEMIN IMPORT ATP-BINDING PROTEIN HMUV"/>
    <property type="match status" value="1"/>
</dbReference>
<reference evidence="8 9" key="1">
    <citation type="submission" date="2018-03" db="EMBL/GenBank/DDBJ databases">
        <authorList>
            <person name="Zhou J."/>
            <person name="Li X."/>
            <person name="Xue M."/>
            <person name="Yin J."/>
        </authorList>
    </citation>
    <scope>NUCLEOTIDE SEQUENCE [LARGE SCALE GENOMIC DNA]</scope>
    <source>
        <strain evidence="8 9">SYSU ZJ2214</strain>
    </source>
</reference>
<dbReference type="InterPro" id="IPR017871">
    <property type="entry name" value="ABC_transporter-like_CS"/>
</dbReference>
<proteinExistence type="predicted"/>
<dbReference type="RefSeq" id="WP_108132977.1">
    <property type="nucleotide sequence ID" value="NZ_PXNS01000008.1"/>
</dbReference>
<evidence type="ECO:0000313" key="9">
    <source>
        <dbReference type="Proteomes" id="UP000241895"/>
    </source>
</evidence>
<evidence type="ECO:0000256" key="2">
    <source>
        <dbReference type="ARBA" id="ARBA00022741"/>
    </source>
</evidence>
<comment type="caution">
    <text evidence="8">The sequence shown here is derived from an EMBL/GenBank/DDBJ whole genome shotgun (WGS) entry which is preliminary data.</text>
</comment>
<dbReference type="PROSITE" id="PS50893">
    <property type="entry name" value="ABC_TRANSPORTER_2"/>
    <property type="match status" value="1"/>
</dbReference>
<evidence type="ECO:0000256" key="1">
    <source>
        <dbReference type="ARBA" id="ARBA00022448"/>
    </source>
</evidence>
<dbReference type="Pfam" id="PF00005">
    <property type="entry name" value="ABC_tran"/>
    <property type="match status" value="1"/>
</dbReference>
<dbReference type="InterPro" id="IPR027417">
    <property type="entry name" value="P-loop_NTPase"/>
</dbReference>
<feature type="region of interest" description="Disordered" evidence="6">
    <location>
        <begin position="271"/>
        <end position="301"/>
    </location>
</feature>
<keyword evidence="2" id="KW-0547">Nucleotide-binding</keyword>
<evidence type="ECO:0000256" key="5">
    <source>
        <dbReference type="ARBA" id="ARBA00037066"/>
    </source>
</evidence>
<dbReference type="CDD" id="cd03214">
    <property type="entry name" value="ABC_Iron-Siderophores_B12_Hemin"/>
    <property type="match status" value="1"/>
</dbReference>
<sequence>MAVRPASTDQALPSCSLSCEALVIDVPGRADGQPLSFSIEPGSRWGILGPNGAGKSTLLHTLAGLRAPRHGRLRLDGQPLTDWRRRAVAQRLGVVFQERHDEFPASVLETALIGRHPFLRAWQNESEDDVQRALGALEHLDIAHLAHRPLATLSGGERQRVSLATVLTQAPQIWLVDEPTNHLDLHHQVATMALLDEQASQGAAVVMCLHDLNLAARWCDHLLLLYPDGAACWGPRDDMLVTSALERLYDQPLSVAEVDGAAVFMPRVASSLNSPRPTKEVSHDAHVPYDAVPHDTDSEER</sequence>
<keyword evidence="1" id="KW-0813">Transport</keyword>
<evidence type="ECO:0000256" key="6">
    <source>
        <dbReference type="SAM" id="MobiDB-lite"/>
    </source>
</evidence>
<dbReference type="SUPFAM" id="SSF52540">
    <property type="entry name" value="P-loop containing nucleoside triphosphate hydrolases"/>
    <property type="match status" value="1"/>
</dbReference>
<accession>A0ABX5IYD4</accession>
<organism evidence="8 9">
    <name type="scientific">Halomonas litopenaei</name>
    <dbReference type="NCBI Taxonomy" id="2109328"/>
    <lineage>
        <taxon>Bacteria</taxon>
        <taxon>Pseudomonadati</taxon>
        <taxon>Pseudomonadota</taxon>
        <taxon>Gammaproteobacteria</taxon>
        <taxon>Oceanospirillales</taxon>
        <taxon>Halomonadaceae</taxon>
        <taxon>Halomonas</taxon>
    </lineage>
</organism>
<feature type="domain" description="ABC transporter" evidence="7">
    <location>
        <begin position="17"/>
        <end position="252"/>
    </location>
</feature>
<dbReference type="PANTHER" id="PTHR42794:SF1">
    <property type="entry name" value="HEMIN IMPORT ATP-BINDING PROTEIN HMUV"/>
    <property type="match status" value="1"/>
</dbReference>
<evidence type="ECO:0000313" key="8">
    <source>
        <dbReference type="EMBL" id="PTL93530.1"/>
    </source>
</evidence>
<keyword evidence="4" id="KW-1278">Translocase</keyword>
<dbReference type="SMART" id="SM00382">
    <property type="entry name" value="AAA"/>
    <property type="match status" value="1"/>
</dbReference>
<dbReference type="Proteomes" id="UP000241895">
    <property type="component" value="Unassembled WGS sequence"/>
</dbReference>
<feature type="compositionally biased region" description="Basic and acidic residues" evidence="6">
    <location>
        <begin position="277"/>
        <end position="301"/>
    </location>
</feature>
<dbReference type="InterPro" id="IPR003439">
    <property type="entry name" value="ABC_transporter-like_ATP-bd"/>
</dbReference>
<gene>
    <name evidence="8" type="ORF">C6W88_14485</name>
</gene>
<evidence type="ECO:0000256" key="3">
    <source>
        <dbReference type="ARBA" id="ARBA00022840"/>
    </source>
</evidence>
<dbReference type="EMBL" id="PXNS01000008">
    <property type="protein sequence ID" value="PTL93530.1"/>
    <property type="molecule type" value="Genomic_DNA"/>
</dbReference>
<protein>
    <submittedName>
        <fullName evidence="8">ABC transporter</fullName>
    </submittedName>
</protein>
<evidence type="ECO:0000259" key="7">
    <source>
        <dbReference type="PROSITE" id="PS50893"/>
    </source>
</evidence>
<keyword evidence="3" id="KW-0067">ATP-binding</keyword>